<dbReference type="GO" id="GO:0003964">
    <property type="term" value="F:RNA-directed DNA polymerase activity"/>
    <property type="evidence" value="ECO:0007669"/>
    <property type="project" value="UniProtKB-KW"/>
</dbReference>
<dbReference type="InterPro" id="IPR043502">
    <property type="entry name" value="DNA/RNA_pol_sf"/>
</dbReference>
<evidence type="ECO:0000313" key="2">
    <source>
        <dbReference type="EMBL" id="JAC88662.1"/>
    </source>
</evidence>
<keyword evidence="2" id="KW-0808">Transferase</keyword>
<keyword evidence="2" id="KW-0548">Nucleotidyltransferase</keyword>
<dbReference type="Pfam" id="PF14529">
    <property type="entry name" value="Exo_endo_phos_2"/>
    <property type="match status" value="1"/>
</dbReference>
<keyword evidence="2" id="KW-0540">Nuclease</keyword>
<keyword evidence="2" id="KW-0378">Hydrolase</keyword>
<feature type="non-terminal residue" evidence="2">
    <location>
        <position position="1096"/>
    </location>
</feature>
<sequence>NNNGPVSKIVSSGCSVNSKVDNLKILSYNVGGLKKKMCQVNFVNFIKTADVFLLFETFLSDGDYSYYQSIFTNYNLYWVNAYKVAHFGRAKEGSLFGIKKYIPYELKCDFEVVDGRVLVSIKYSDLKFYLLPIYLSCTNWAYQFEVLSKFVTEHSELNYIILGDCNSRVGEGQVLPEDMRVSNISDIRKSKDKLLNKNGEYFLDLCNDQNLIILNGRALSDLEGEFTFIGSQGSSTIDLCCVSIELLDLISDFIVLPEIFTDHLPILLTINASNQMENESLLPLVPKLFFTEHDAKYFKEKLRILTESSMCRSPNIQEMSNILTQMIKECSYSFNKTFINGKNKPRKKWFNNICFVKRKKVYALLNLYRRCDLRWIKDLYTSSQREYKALCKQTKLEYYGSLGEQFRKIRNSKEFWSLVNEIKSRHFVEGYRITNTQWVEYFSKLLNPTVLAPQIVYVRPSIQINCLDRPFELQELEFVIARAPSGKAPGVDGVPYEFFRNSPGNFREELLNFFNYILEYEVLPESFSKSLIFPLHKKGDVNLVNNYRGISFSDTISKLFMGMVGERLQKWVEDNNKLNDFQAGFRKGYSTFDNIFNLLNIVAIKMQMKRRKVYSFFVDFRAAFDSPVRDSVYYKLYTMGVSSKLINIIEKYYNVTESAIWTKQGTTEFFRTKTGLKQGCLLSPLIFAIFLNDLHDFIGGGLWIGDKNVRCLLYADDIVLLASEPRTLQAMINRLLDYSQMWNLAVNLEKSKIMTFRKGGRPARNERWFYGNTAIDVVTRYRYLGLILTPQISFRDHLREKLTTCKFGIGSTWNALLRSNDIPLSAKYSVFDSIFRSVMSYGAQVWGYREYCEVEKLQKYFIKRLFSLPSWAPDYVVYLETNRYPLFYHTLRLHINYIRKVLASSRSALNKYLTQHIITKNIGWFKEMSDLCNKFDINVTNIYEDASDYSQVNQLLEALQNNFKNIQLNNRAQAKFYNIYKELKLELGDNHYINNKNKRYIMSVIMKVRGELVGLNYSVDRSADRQKCALCNLAVKEDTYHFVAVCPILEGYRKKCFGTKKLEWGDFLAFLNGRDWHKLTTYVSSALKYRKFLIEE</sequence>
<organism evidence="2">
    <name type="scientific">Panstrongylus megistus</name>
    <dbReference type="NCBI Taxonomy" id="65343"/>
    <lineage>
        <taxon>Eukaryota</taxon>
        <taxon>Metazoa</taxon>
        <taxon>Ecdysozoa</taxon>
        <taxon>Arthropoda</taxon>
        <taxon>Hexapoda</taxon>
        <taxon>Insecta</taxon>
        <taxon>Pterygota</taxon>
        <taxon>Neoptera</taxon>
        <taxon>Paraneoptera</taxon>
        <taxon>Hemiptera</taxon>
        <taxon>Heteroptera</taxon>
        <taxon>Panheteroptera</taxon>
        <taxon>Cimicomorpha</taxon>
        <taxon>Reduviidae</taxon>
        <taxon>Triatominae</taxon>
        <taxon>Panstrongylus</taxon>
    </lineage>
</organism>
<accession>A0A069DY46</accession>
<reference evidence="2" key="1">
    <citation type="journal article" date="2015" name="J. Med. Entomol.">
        <title>A Deep Insight Into the Sialotranscriptome of the Chagas Disease Vector, Panstrongylus megistus (Hemiptera: Heteroptera).</title>
        <authorList>
            <person name="Ribeiro J.M."/>
            <person name="Schwarz A."/>
            <person name="Francischetti I.M."/>
        </authorList>
    </citation>
    <scope>NUCLEOTIDE SEQUENCE</scope>
    <source>
        <tissue evidence="2">Salivary glands</tissue>
    </source>
</reference>
<evidence type="ECO:0000259" key="1">
    <source>
        <dbReference type="PROSITE" id="PS50878"/>
    </source>
</evidence>
<dbReference type="InterPro" id="IPR043128">
    <property type="entry name" value="Rev_trsase/Diguanyl_cyclase"/>
</dbReference>
<dbReference type="PANTHER" id="PTHR47027:SF20">
    <property type="entry name" value="REVERSE TRANSCRIPTASE-LIKE PROTEIN WITH RNA-DIRECTED DNA POLYMERASE DOMAIN"/>
    <property type="match status" value="1"/>
</dbReference>
<dbReference type="PROSITE" id="PS50878">
    <property type="entry name" value="RT_POL"/>
    <property type="match status" value="1"/>
</dbReference>
<keyword evidence="2" id="KW-0695">RNA-directed DNA polymerase</keyword>
<dbReference type="SUPFAM" id="SSF56672">
    <property type="entry name" value="DNA/RNA polymerases"/>
    <property type="match status" value="1"/>
</dbReference>
<feature type="domain" description="Reverse transcriptase" evidence="1">
    <location>
        <begin position="516"/>
        <end position="788"/>
    </location>
</feature>
<dbReference type="GO" id="GO:0004519">
    <property type="term" value="F:endonuclease activity"/>
    <property type="evidence" value="ECO:0007669"/>
    <property type="project" value="UniProtKB-KW"/>
</dbReference>
<proteinExistence type="evidence at transcript level"/>
<dbReference type="Pfam" id="PF00078">
    <property type="entry name" value="RVT_1"/>
    <property type="match status" value="1"/>
</dbReference>
<dbReference type="InterPro" id="IPR000477">
    <property type="entry name" value="RT_dom"/>
</dbReference>
<dbReference type="CDD" id="cd01650">
    <property type="entry name" value="RT_nLTR_like"/>
    <property type="match status" value="1"/>
</dbReference>
<dbReference type="AlphaFoldDB" id="A0A069DY46"/>
<dbReference type="InterPro" id="IPR036691">
    <property type="entry name" value="Endo/exonu/phosph_ase_sf"/>
</dbReference>
<name>A0A069DY46_9HEMI</name>
<dbReference type="Gene3D" id="3.60.10.10">
    <property type="entry name" value="Endonuclease/exonuclease/phosphatase"/>
    <property type="match status" value="1"/>
</dbReference>
<dbReference type="Gene3D" id="3.30.70.270">
    <property type="match status" value="1"/>
</dbReference>
<dbReference type="InterPro" id="IPR005135">
    <property type="entry name" value="Endo/exonuclease/phosphatase"/>
</dbReference>
<keyword evidence="2" id="KW-0255">Endonuclease</keyword>
<feature type="non-terminal residue" evidence="2">
    <location>
        <position position="1"/>
    </location>
</feature>
<dbReference type="PANTHER" id="PTHR47027">
    <property type="entry name" value="REVERSE TRANSCRIPTASE DOMAIN-CONTAINING PROTEIN"/>
    <property type="match status" value="1"/>
</dbReference>
<dbReference type="EMBL" id="GBGD01000227">
    <property type="protein sequence ID" value="JAC88662.1"/>
    <property type="molecule type" value="mRNA"/>
</dbReference>
<protein>
    <submittedName>
        <fullName evidence="2">Putative endonuclease-reverse transcriptase</fullName>
    </submittedName>
</protein>
<dbReference type="SUPFAM" id="SSF56219">
    <property type="entry name" value="DNase I-like"/>
    <property type="match status" value="1"/>
</dbReference>